<sequence length="65" mass="7501">MQQGSSSKISQFSGSNTLNTFSFTAKKKRQEKRSLSPAMYYLCKWNSERSFVYAKQSTSKHLAHF</sequence>
<evidence type="ECO:0000313" key="1">
    <source>
        <dbReference type="EMBL" id="EKY00961.1"/>
    </source>
</evidence>
<dbReference type="AlphaFoldDB" id="L1NCA9"/>
<accession>L1NCA9</accession>
<proteinExistence type="predicted"/>
<evidence type="ECO:0000313" key="2">
    <source>
        <dbReference type="Proteomes" id="UP000010408"/>
    </source>
</evidence>
<dbReference type="STRING" id="1127696.HMPREF9134_01309"/>
<dbReference type="PATRIC" id="fig|1127696.3.peg.1181"/>
<protein>
    <submittedName>
        <fullName evidence="1">Uncharacterized protein</fullName>
    </submittedName>
</protein>
<organism evidence="1 2">
    <name type="scientific">Porphyromonas catoniae F0037</name>
    <dbReference type="NCBI Taxonomy" id="1127696"/>
    <lineage>
        <taxon>Bacteria</taxon>
        <taxon>Pseudomonadati</taxon>
        <taxon>Bacteroidota</taxon>
        <taxon>Bacteroidia</taxon>
        <taxon>Bacteroidales</taxon>
        <taxon>Porphyromonadaceae</taxon>
        <taxon>Porphyromonas</taxon>
    </lineage>
</organism>
<dbReference type="Proteomes" id="UP000010408">
    <property type="component" value="Unassembled WGS sequence"/>
</dbReference>
<reference evidence="1 2" key="1">
    <citation type="submission" date="2012-05" db="EMBL/GenBank/DDBJ databases">
        <authorList>
            <person name="Weinstock G."/>
            <person name="Sodergren E."/>
            <person name="Lobos E.A."/>
            <person name="Fulton L."/>
            <person name="Fulton R."/>
            <person name="Courtney L."/>
            <person name="Fronick C."/>
            <person name="O'Laughlin M."/>
            <person name="Godfrey J."/>
            <person name="Wilson R.M."/>
            <person name="Miner T."/>
            <person name="Farmer C."/>
            <person name="Delehaunty K."/>
            <person name="Cordes M."/>
            <person name="Minx P."/>
            <person name="Tomlinson C."/>
            <person name="Chen J."/>
            <person name="Wollam A."/>
            <person name="Pepin K.H."/>
            <person name="Bhonagiri V."/>
            <person name="Zhang X."/>
            <person name="Suruliraj S."/>
            <person name="Warren W."/>
            <person name="Mitreva M."/>
            <person name="Mardis E.R."/>
            <person name="Wilson R.K."/>
        </authorList>
    </citation>
    <scope>NUCLEOTIDE SEQUENCE [LARGE SCALE GENOMIC DNA]</scope>
    <source>
        <strain evidence="1 2">F0037</strain>
    </source>
</reference>
<dbReference type="HOGENOM" id="CLU_2846079_0_0_10"/>
<comment type="caution">
    <text evidence="1">The sequence shown here is derived from an EMBL/GenBank/DDBJ whole genome shotgun (WGS) entry which is preliminary data.</text>
</comment>
<dbReference type="EMBL" id="AMEQ01000035">
    <property type="protein sequence ID" value="EKY00961.1"/>
    <property type="molecule type" value="Genomic_DNA"/>
</dbReference>
<gene>
    <name evidence="1" type="ORF">HMPREF9134_01309</name>
</gene>
<name>L1NCA9_9PORP</name>